<evidence type="ECO:0000313" key="3">
    <source>
        <dbReference type="EMBL" id="KAK5972431.1"/>
    </source>
</evidence>
<dbReference type="SUPFAM" id="SSF50978">
    <property type="entry name" value="WD40 repeat-like"/>
    <property type="match status" value="1"/>
</dbReference>
<protein>
    <submittedName>
        <fullName evidence="3">Vacuolar protein sorting-associated protein 8</fullName>
    </submittedName>
</protein>
<dbReference type="GO" id="GO:0030897">
    <property type="term" value="C:HOPS complex"/>
    <property type="evidence" value="ECO:0007669"/>
    <property type="project" value="TreeGrafter"/>
</dbReference>
<dbReference type="Proteomes" id="UP001331761">
    <property type="component" value="Unassembled WGS sequence"/>
</dbReference>
<dbReference type="PANTHER" id="PTHR12616">
    <property type="entry name" value="VACUOLAR PROTEIN SORTING VPS41"/>
    <property type="match status" value="1"/>
</dbReference>
<dbReference type="Pfam" id="PF23410">
    <property type="entry name" value="Beta-prop_VPS8"/>
    <property type="match status" value="1"/>
</dbReference>
<gene>
    <name evidence="3" type="ORF">GCK32_002886</name>
</gene>
<comment type="similarity">
    <text evidence="1">Belongs to the VPS8 family.</text>
</comment>
<reference evidence="3 4" key="1">
    <citation type="submission" date="2019-10" db="EMBL/GenBank/DDBJ databases">
        <title>Assembly and Annotation for the nematode Trichostrongylus colubriformis.</title>
        <authorList>
            <person name="Martin J."/>
        </authorList>
    </citation>
    <scope>NUCLEOTIDE SEQUENCE [LARGE SCALE GENOMIC DNA]</scope>
    <source>
        <strain evidence="3">G859</strain>
        <tissue evidence="3">Whole worm</tissue>
    </source>
</reference>
<dbReference type="PANTHER" id="PTHR12616:SF8">
    <property type="entry name" value="VACUOLAR PROTEIN SORTING-ASSOCIATED PROTEIN 8 HOMOLOG"/>
    <property type="match status" value="1"/>
</dbReference>
<accession>A0AAN8F2Y9</accession>
<dbReference type="EMBL" id="WIXE01016676">
    <property type="protein sequence ID" value="KAK5972431.1"/>
    <property type="molecule type" value="Genomic_DNA"/>
</dbReference>
<dbReference type="InterPro" id="IPR045111">
    <property type="entry name" value="Vps41/Vps8"/>
</dbReference>
<dbReference type="InterPro" id="IPR015943">
    <property type="entry name" value="WD40/YVTN_repeat-like_dom_sf"/>
</dbReference>
<feature type="domain" description="Vacuolar protein sorting-associated protein 8 central" evidence="2">
    <location>
        <begin position="531"/>
        <end position="709"/>
    </location>
</feature>
<dbReference type="InterPro" id="IPR036322">
    <property type="entry name" value="WD40_repeat_dom_sf"/>
</dbReference>
<dbReference type="AlphaFoldDB" id="A0AAN8F2Y9"/>
<dbReference type="GO" id="GO:0006623">
    <property type="term" value="P:protein targeting to vacuole"/>
    <property type="evidence" value="ECO:0007669"/>
    <property type="project" value="InterPro"/>
</dbReference>
<dbReference type="GO" id="GO:0034058">
    <property type="term" value="P:endosomal vesicle fusion"/>
    <property type="evidence" value="ECO:0007669"/>
    <property type="project" value="TreeGrafter"/>
</dbReference>
<organism evidence="3 4">
    <name type="scientific">Trichostrongylus colubriformis</name>
    <name type="common">Black scour worm</name>
    <dbReference type="NCBI Taxonomy" id="6319"/>
    <lineage>
        <taxon>Eukaryota</taxon>
        <taxon>Metazoa</taxon>
        <taxon>Ecdysozoa</taxon>
        <taxon>Nematoda</taxon>
        <taxon>Chromadorea</taxon>
        <taxon>Rhabditida</taxon>
        <taxon>Rhabditina</taxon>
        <taxon>Rhabditomorpha</taxon>
        <taxon>Strongyloidea</taxon>
        <taxon>Trichostrongylidae</taxon>
        <taxon>Trichostrongylus</taxon>
    </lineage>
</organism>
<evidence type="ECO:0000313" key="4">
    <source>
        <dbReference type="Proteomes" id="UP001331761"/>
    </source>
</evidence>
<evidence type="ECO:0000256" key="1">
    <source>
        <dbReference type="ARBA" id="ARBA00009422"/>
    </source>
</evidence>
<comment type="caution">
    <text evidence="3">The sequence shown here is derived from an EMBL/GenBank/DDBJ whole genome shotgun (WGS) entry which is preliminary data.</text>
</comment>
<proteinExistence type="inferred from homology"/>
<name>A0AAN8F2Y9_TRICO</name>
<sequence length="1236" mass="139337">MNSVASSVEAEDWLDISDSVSLPSLSLDDVLNEVSQLSDELLDGHLSGSVDQISPSPVAATPSYKLDSAVKVERLDSISHQLVSFRSKNGSAVAVAHSKSHTAVATSKGSLLLFDAEGRLERFRHGDELDGSASCVAFSDGGGHVAVGYSKGFVKIINTKNGTVEHLIHEAVQLGRGVLEIRFLGSRHTILTLDSGGSVFEIHTRQTFRIAGKSRIRCVFSGCNGEVVHMRLLPYSLLALLTVSKILIVSTRLGGSIVCAFPMETSPSFPPLLDFIEEDRPTQGQRGAVRICVGRANALSIFRLNPHNIGTKKKSVVFVHKIHLEQPVVNFGFITKSLLVAFDEKGVCSTIRDEKQVSQDVSTHRIPLLFSTSDFKGLTTGGNVSPAMQYLAERACYQSLCRKGSSNCLIALSHDELFELTPLSEDDQLELFNSRGDFVSACYYLFDIHRGRVRADRKFLERVPNLLSVQMRRLVEFAMSGCKEGKVSDLIAHYKTYISILLTVCVGTQMYTFLYDEIWPRVERDVLSRYIFLESLDEFVLDGTLWSPPPALVSAYMNHLASEGHFSQLQASIVRFPIQSIDLHYVMSTCKQNGLYDGIIYVMNKALGDYLSPLEEMLSDVASFASNEVLSDSEVERGNRLLLYLHCCLAGHAYPYGTLPPEQLSTVPVQVYRCITSLKGKDGTSSDVSYPYLRLLLLFDAQQFTHVIRTCADAPLFQSEGRLQRLVENIGRISMELRDESALVHFLLLISQLLDTTGVVTPVEIVEDDNMTDLVTILMRMKWQHSSAEFAIVEILRAVPQLDRKAVLRMASSPMRKEICTFIYCGERKFVDLINCYIRDAENEGIFSVIRRILRTDLNQQEYREVSEVVCQLIPRLTAVNARECADLVISFFPNYLLNLRSHTKEERMASFPLLQAAFAIKRERQENFLQMDEDVEEHLFGIVFEGLIKEEVENLDSTLQDLLLYWLPTGSRTDFCLNLAAEAECTNSTILLMETRNRLTDAFEILFKEIAESEGDRQRFVLWLDKGLSFCSRHTSSALSKEWLIRIMRTVTRAVIENDTTDMEFRLQSLAGGILENGSEHSLELVECLLEYPAFKNGLFRDYAPLINKILGTCSHETFLIKQLLLCIDEESSEELSLLQKLFSRKIGDFIEDECVQCRSSVTKAAYIFGCGHLIHMECDNGSRKCPCVNEVPERLEQRRFDMHMSMLRPRYQHKFQTTRDIFQKWDDPLLLVPH</sequence>
<dbReference type="InterPro" id="IPR025941">
    <property type="entry name" value="Vps8_central_dom"/>
</dbReference>
<evidence type="ECO:0000259" key="2">
    <source>
        <dbReference type="Pfam" id="PF12816"/>
    </source>
</evidence>
<dbReference type="Gene3D" id="2.130.10.10">
    <property type="entry name" value="YVTN repeat-like/Quinoprotein amine dehydrogenase"/>
    <property type="match status" value="1"/>
</dbReference>
<dbReference type="GO" id="GO:0005770">
    <property type="term" value="C:late endosome"/>
    <property type="evidence" value="ECO:0007669"/>
    <property type="project" value="TreeGrafter"/>
</dbReference>
<keyword evidence="4" id="KW-1185">Reference proteome</keyword>
<dbReference type="Pfam" id="PF12816">
    <property type="entry name" value="TPR_Vps8"/>
    <property type="match status" value="1"/>
</dbReference>